<keyword evidence="2" id="KW-1185">Reference proteome</keyword>
<dbReference type="Proteomes" id="UP000699042">
    <property type="component" value="Unassembled WGS sequence"/>
</dbReference>
<name>A0A9P7UHB7_9PEZI</name>
<dbReference type="AlphaFoldDB" id="A0A9P7UHB7"/>
<evidence type="ECO:0000313" key="1">
    <source>
        <dbReference type="EMBL" id="KAG7055781.1"/>
    </source>
</evidence>
<accession>A0A9P7UHB7</accession>
<proteinExistence type="predicted"/>
<comment type="caution">
    <text evidence="1">The sequence shown here is derived from an EMBL/GenBank/DDBJ whole genome shotgun (WGS) entry which is preliminary data.</text>
</comment>
<sequence length="142" mass="15680">MPELPKACAHMSERLASGLQHEAGYNRAVISFEYDFSEFYLIGQGPRAERTLDLVKDLGWDAQKVEGYRSKGPDSSICTTTGKPMLGVHLNSGLMYLATASRQLERLDLKESVRFAATSGVIQWMDGLSIWAGSRRDGAHVT</sequence>
<reference evidence="1" key="1">
    <citation type="submission" date="2021-05" db="EMBL/GenBank/DDBJ databases">
        <title>Comparative genomics of three Colletotrichum scovillei strains and genetic complementation revealed genes involved fungal growth and virulence on chili pepper.</title>
        <authorList>
            <person name="Hsieh D.-K."/>
            <person name="Chuang S.-C."/>
            <person name="Chen C.-Y."/>
            <person name="Chao Y.-T."/>
            <person name="Lu M.-Y.J."/>
            <person name="Lee M.-H."/>
            <person name="Shih M.-C."/>
        </authorList>
    </citation>
    <scope>NUCLEOTIDE SEQUENCE</scope>
    <source>
        <strain evidence="1">Coll-153</strain>
    </source>
</reference>
<evidence type="ECO:0000313" key="2">
    <source>
        <dbReference type="Proteomes" id="UP000699042"/>
    </source>
</evidence>
<gene>
    <name evidence="1" type="ORF">JMJ77_008232</name>
</gene>
<dbReference type="EMBL" id="JAESDN010000002">
    <property type="protein sequence ID" value="KAG7055781.1"/>
    <property type="molecule type" value="Genomic_DNA"/>
</dbReference>
<protein>
    <submittedName>
        <fullName evidence="1">Uncharacterized protein</fullName>
    </submittedName>
</protein>
<organism evidence="1 2">
    <name type="scientific">Colletotrichum scovillei</name>
    <dbReference type="NCBI Taxonomy" id="1209932"/>
    <lineage>
        <taxon>Eukaryota</taxon>
        <taxon>Fungi</taxon>
        <taxon>Dikarya</taxon>
        <taxon>Ascomycota</taxon>
        <taxon>Pezizomycotina</taxon>
        <taxon>Sordariomycetes</taxon>
        <taxon>Hypocreomycetidae</taxon>
        <taxon>Glomerellales</taxon>
        <taxon>Glomerellaceae</taxon>
        <taxon>Colletotrichum</taxon>
        <taxon>Colletotrichum acutatum species complex</taxon>
    </lineage>
</organism>